<feature type="signal peptide" evidence="2">
    <location>
        <begin position="1"/>
        <end position="21"/>
    </location>
</feature>
<organism evidence="4 5">
    <name type="scientific">Hymenobacter ginsengisoli</name>
    <dbReference type="NCBI Taxonomy" id="1051626"/>
    <lineage>
        <taxon>Bacteria</taxon>
        <taxon>Pseudomonadati</taxon>
        <taxon>Bacteroidota</taxon>
        <taxon>Cytophagia</taxon>
        <taxon>Cytophagales</taxon>
        <taxon>Hymenobacteraceae</taxon>
        <taxon>Hymenobacter</taxon>
    </lineage>
</organism>
<evidence type="ECO:0000313" key="4">
    <source>
        <dbReference type="EMBL" id="GAA4503060.1"/>
    </source>
</evidence>
<sequence length="148" mass="16156">MACTKSILCGLLALATGPLLAAQATAPPGLAERLRASRWQHRVLLIGAPTAAQAEFQRQKRLLAADAAGLAARDMTIMEVFYDQLSPADRQCWTQQLGQPLAGFRVVLIGKDGGVKRTETQPLAPASLFGIVDKMPMRRQEMWSRKTQ</sequence>
<dbReference type="InterPro" id="IPR025232">
    <property type="entry name" value="DUF4174"/>
</dbReference>
<keyword evidence="1 2" id="KW-0732">Signal</keyword>
<feature type="domain" description="DUF4174" evidence="3">
    <location>
        <begin position="34"/>
        <end position="141"/>
    </location>
</feature>
<gene>
    <name evidence="4" type="ORF">GCM10023172_27310</name>
</gene>
<evidence type="ECO:0000256" key="1">
    <source>
        <dbReference type="ARBA" id="ARBA00022729"/>
    </source>
</evidence>
<evidence type="ECO:0000256" key="2">
    <source>
        <dbReference type="SAM" id="SignalP"/>
    </source>
</evidence>
<dbReference type="RefSeq" id="WP_208129885.1">
    <property type="nucleotide sequence ID" value="NZ_BAABGQ010000006.1"/>
</dbReference>
<dbReference type="Pfam" id="PF13778">
    <property type="entry name" value="DUF4174"/>
    <property type="match status" value="1"/>
</dbReference>
<evidence type="ECO:0000259" key="3">
    <source>
        <dbReference type="Pfam" id="PF13778"/>
    </source>
</evidence>
<dbReference type="Proteomes" id="UP001501243">
    <property type="component" value="Unassembled WGS sequence"/>
</dbReference>
<reference evidence="5" key="1">
    <citation type="journal article" date="2019" name="Int. J. Syst. Evol. Microbiol.">
        <title>The Global Catalogue of Microorganisms (GCM) 10K type strain sequencing project: providing services to taxonomists for standard genome sequencing and annotation.</title>
        <authorList>
            <consortium name="The Broad Institute Genomics Platform"/>
            <consortium name="The Broad Institute Genome Sequencing Center for Infectious Disease"/>
            <person name="Wu L."/>
            <person name="Ma J."/>
        </authorList>
    </citation>
    <scope>NUCLEOTIDE SEQUENCE [LARGE SCALE GENOMIC DNA]</scope>
    <source>
        <strain evidence="5">JCM 17841</strain>
    </source>
</reference>
<proteinExistence type="predicted"/>
<feature type="chain" id="PRO_5046576815" description="DUF4174 domain-containing protein" evidence="2">
    <location>
        <begin position="22"/>
        <end position="148"/>
    </location>
</feature>
<evidence type="ECO:0000313" key="5">
    <source>
        <dbReference type="Proteomes" id="UP001501243"/>
    </source>
</evidence>
<name>A0ABP8QGN2_9BACT</name>
<dbReference type="EMBL" id="BAABGQ010000006">
    <property type="protein sequence ID" value="GAA4503060.1"/>
    <property type="molecule type" value="Genomic_DNA"/>
</dbReference>
<accession>A0ABP8QGN2</accession>
<comment type="caution">
    <text evidence="4">The sequence shown here is derived from an EMBL/GenBank/DDBJ whole genome shotgun (WGS) entry which is preliminary data.</text>
</comment>
<keyword evidence="5" id="KW-1185">Reference proteome</keyword>
<protein>
    <recommendedName>
        <fullName evidence="3">DUF4174 domain-containing protein</fullName>
    </recommendedName>
</protein>